<keyword evidence="2" id="KW-0812">Transmembrane</keyword>
<dbReference type="InterPro" id="IPR025645">
    <property type="entry name" value="DUF4349"/>
</dbReference>
<proteinExistence type="predicted"/>
<dbReference type="Pfam" id="PF14257">
    <property type="entry name" value="DUF4349"/>
    <property type="match status" value="1"/>
</dbReference>
<keyword evidence="6" id="KW-1185">Reference proteome</keyword>
<evidence type="ECO:0000256" key="3">
    <source>
        <dbReference type="SAM" id="SignalP"/>
    </source>
</evidence>
<keyword evidence="3" id="KW-0732">Signal</keyword>
<reference evidence="5 6" key="1">
    <citation type="submission" date="2019-12" db="EMBL/GenBank/DDBJ databases">
        <title>Genomic-based taxomic classification of the family Erythrobacteraceae.</title>
        <authorList>
            <person name="Xu L."/>
        </authorList>
    </citation>
    <scope>NUCLEOTIDE SEQUENCE [LARGE SCALE GENOMIC DNA]</scope>
    <source>
        <strain evidence="5 6">MCCC 1A09965</strain>
    </source>
</reference>
<name>A0A844YJJ0_9SPHN</name>
<dbReference type="AlphaFoldDB" id="A0A844YJJ0"/>
<evidence type="ECO:0000256" key="2">
    <source>
        <dbReference type="SAM" id="Phobius"/>
    </source>
</evidence>
<comment type="caution">
    <text evidence="5">The sequence shown here is derived from an EMBL/GenBank/DDBJ whole genome shotgun (WGS) entry which is preliminary data.</text>
</comment>
<keyword evidence="2" id="KW-0472">Membrane</keyword>
<evidence type="ECO:0000313" key="6">
    <source>
        <dbReference type="Proteomes" id="UP000445582"/>
    </source>
</evidence>
<evidence type="ECO:0000259" key="4">
    <source>
        <dbReference type="Pfam" id="PF14257"/>
    </source>
</evidence>
<sequence length="306" mass="32215">MAKTMTSMALGGAAALALLAGCSETGDPYEVSGEEAATADMAMTESTENEDTQASSSGEMRSISAAPDIPVSLPKIAYVFDYGFRLAGEDIPTLQQKHADMCEAQGPYACRILSMSQDGEPGNYTRGTLQLAVVSDKARGFGTKLGEAAQAVEAEATGATIAGEDLSKAIVDTEARLRSRMVLRDRLLEVLQTRRGTVAELVEAERSVARVNEEIDQARSWLEEMKTRVAYSRVNIAYESGAPPASGFVDPIRDALGSVGAILGTVIAGLILFGALAIPLALLVWLGLKLRRRFAGAGAGAEPEAV</sequence>
<evidence type="ECO:0000256" key="1">
    <source>
        <dbReference type="SAM" id="MobiDB-lite"/>
    </source>
</evidence>
<keyword evidence="2" id="KW-1133">Transmembrane helix</keyword>
<feature type="chain" id="PRO_5032812983" evidence="3">
    <location>
        <begin position="21"/>
        <end position="306"/>
    </location>
</feature>
<evidence type="ECO:0000313" key="5">
    <source>
        <dbReference type="EMBL" id="MXO63489.1"/>
    </source>
</evidence>
<feature type="domain" description="DUF4349" evidence="4">
    <location>
        <begin position="86"/>
        <end position="286"/>
    </location>
</feature>
<organism evidence="5 6">
    <name type="scientific">Qipengyuania oceanensis</name>
    <dbReference type="NCBI Taxonomy" id="1463597"/>
    <lineage>
        <taxon>Bacteria</taxon>
        <taxon>Pseudomonadati</taxon>
        <taxon>Pseudomonadota</taxon>
        <taxon>Alphaproteobacteria</taxon>
        <taxon>Sphingomonadales</taxon>
        <taxon>Erythrobacteraceae</taxon>
        <taxon>Qipengyuania</taxon>
    </lineage>
</organism>
<protein>
    <submittedName>
        <fullName evidence="5">DUF4349 domain-containing protein</fullName>
    </submittedName>
</protein>
<dbReference type="Proteomes" id="UP000445582">
    <property type="component" value="Unassembled WGS sequence"/>
</dbReference>
<dbReference type="OrthoDB" id="7448632at2"/>
<feature type="region of interest" description="Disordered" evidence="1">
    <location>
        <begin position="39"/>
        <end position="61"/>
    </location>
</feature>
<dbReference type="PROSITE" id="PS51257">
    <property type="entry name" value="PROKAR_LIPOPROTEIN"/>
    <property type="match status" value="1"/>
</dbReference>
<feature type="transmembrane region" description="Helical" evidence="2">
    <location>
        <begin position="261"/>
        <end position="286"/>
    </location>
</feature>
<dbReference type="RefSeq" id="WP_160675791.1">
    <property type="nucleotide sequence ID" value="NZ_WTYN01000002.1"/>
</dbReference>
<gene>
    <name evidence="5" type="ORF">GRI48_10745</name>
</gene>
<accession>A0A844YJJ0</accession>
<feature type="signal peptide" evidence="3">
    <location>
        <begin position="1"/>
        <end position="20"/>
    </location>
</feature>
<dbReference type="EMBL" id="WTYN01000002">
    <property type="protein sequence ID" value="MXO63489.1"/>
    <property type="molecule type" value="Genomic_DNA"/>
</dbReference>